<sequence>MNLLIFFFKRGCIAFLLTFVLFSLIRTKYFKESKIGSNGTREFLLSIFIAYIAVLFVFMFTPNVFIANKGIDLTSENFDFVGNFKDRIDSGSWGVNIHPFRTILSYIKYSGPFHCFTNIVGNILIFMPITFLLPMIYENTRKLWKIILISTSISIFIEFVQFFIGRSVDIDDLILNVVGGIFGYLLFKFLEKKNFKITKVAK</sequence>
<keyword evidence="1" id="KW-0812">Transmembrane</keyword>
<dbReference type="EMBL" id="JAGGLJ010000019">
    <property type="protein sequence ID" value="MBP2026073.1"/>
    <property type="molecule type" value="Genomic_DNA"/>
</dbReference>
<comment type="caution">
    <text evidence="3">The sequence shown here is derived from an EMBL/GenBank/DDBJ whole genome shotgun (WGS) entry which is preliminary data.</text>
</comment>
<feature type="transmembrane region" description="Helical" evidence="1">
    <location>
        <begin position="173"/>
        <end position="190"/>
    </location>
</feature>
<dbReference type="RefSeq" id="WP_210061946.1">
    <property type="nucleotide sequence ID" value="NZ_JAGGLJ010000019.1"/>
</dbReference>
<proteinExistence type="predicted"/>
<protein>
    <submittedName>
        <fullName evidence="3">Glycopeptide antibiotics resistance protein</fullName>
    </submittedName>
</protein>
<dbReference type="Proteomes" id="UP001519306">
    <property type="component" value="Unassembled WGS sequence"/>
</dbReference>
<keyword evidence="4" id="KW-1185">Reference proteome</keyword>
<keyword evidence="1" id="KW-0472">Membrane</keyword>
<feature type="domain" description="VanZ-like" evidence="2">
    <location>
        <begin position="48"/>
        <end position="190"/>
    </location>
</feature>
<dbReference type="PANTHER" id="PTHR36834">
    <property type="entry name" value="MEMBRANE PROTEIN-RELATED"/>
    <property type="match status" value="1"/>
</dbReference>
<accession>A0ABS4KE78</accession>
<feature type="transmembrane region" description="Helical" evidence="1">
    <location>
        <begin position="143"/>
        <end position="164"/>
    </location>
</feature>
<evidence type="ECO:0000313" key="4">
    <source>
        <dbReference type="Proteomes" id="UP001519306"/>
    </source>
</evidence>
<evidence type="ECO:0000256" key="1">
    <source>
        <dbReference type="SAM" id="Phobius"/>
    </source>
</evidence>
<organism evidence="3 4">
    <name type="scientific">Peptoniphilus stercorisuis</name>
    <dbReference type="NCBI Taxonomy" id="1436965"/>
    <lineage>
        <taxon>Bacteria</taxon>
        <taxon>Bacillati</taxon>
        <taxon>Bacillota</taxon>
        <taxon>Tissierellia</taxon>
        <taxon>Tissierellales</taxon>
        <taxon>Peptoniphilaceae</taxon>
        <taxon>Peptoniphilus</taxon>
    </lineage>
</organism>
<dbReference type="InterPro" id="IPR006976">
    <property type="entry name" value="VanZ-like"/>
</dbReference>
<evidence type="ECO:0000313" key="3">
    <source>
        <dbReference type="EMBL" id="MBP2026073.1"/>
    </source>
</evidence>
<keyword evidence="1" id="KW-1133">Transmembrane helix</keyword>
<dbReference type="PANTHER" id="PTHR36834:SF1">
    <property type="entry name" value="INTEGRAL MEMBRANE PROTEIN"/>
    <property type="match status" value="1"/>
</dbReference>
<name>A0ABS4KE78_9FIRM</name>
<feature type="transmembrane region" description="Helical" evidence="1">
    <location>
        <begin position="43"/>
        <end position="66"/>
    </location>
</feature>
<dbReference type="InterPro" id="IPR053150">
    <property type="entry name" value="Teicoplanin_resist-assoc"/>
</dbReference>
<evidence type="ECO:0000259" key="2">
    <source>
        <dbReference type="Pfam" id="PF04892"/>
    </source>
</evidence>
<feature type="transmembrane region" description="Helical" evidence="1">
    <location>
        <begin position="115"/>
        <end position="137"/>
    </location>
</feature>
<dbReference type="Pfam" id="PF04892">
    <property type="entry name" value="VanZ"/>
    <property type="match status" value="1"/>
</dbReference>
<gene>
    <name evidence="3" type="ORF">J2Z71_001628</name>
</gene>
<reference evidence="3 4" key="1">
    <citation type="submission" date="2021-03" db="EMBL/GenBank/DDBJ databases">
        <title>Genomic Encyclopedia of Type Strains, Phase IV (KMG-IV): sequencing the most valuable type-strain genomes for metagenomic binning, comparative biology and taxonomic classification.</title>
        <authorList>
            <person name="Goeker M."/>
        </authorList>
    </citation>
    <scope>NUCLEOTIDE SEQUENCE [LARGE SCALE GENOMIC DNA]</scope>
    <source>
        <strain evidence="3 4">DSM 27563</strain>
    </source>
</reference>